<accession>A0A8T1W699</accession>
<feature type="compositionally biased region" description="Low complexity" evidence="6">
    <location>
        <begin position="167"/>
        <end position="184"/>
    </location>
</feature>
<evidence type="ECO:0000313" key="9">
    <source>
        <dbReference type="Proteomes" id="UP000694044"/>
    </source>
</evidence>
<dbReference type="GO" id="GO:0005634">
    <property type="term" value="C:nucleus"/>
    <property type="evidence" value="ECO:0007669"/>
    <property type="project" value="UniProtKB-ARBA"/>
</dbReference>
<proteinExistence type="predicted"/>
<dbReference type="GO" id="GO:0000981">
    <property type="term" value="F:DNA-binding transcription factor activity, RNA polymerase II-specific"/>
    <property type="evidence" value="ECO:0007669"/>
    <property type="project" value="TreeGrafter"/>
</dbReference>
<dbReference type="FunFam" id="3.30.160.60:FF:002343">
    <property type="entry name" value="Zinc finger protein 33A"/>
    <property type="match status" value="1"/>
</dbReference>
<dbReference type="OrthoDB" id="654211at2759"/>
<feature type="domain" description="C2H2-type" evidence="7">
    <location>
        <begin position="107"/>
        <end position="136"/>
    </location>
</feature>
<dbReference type="GO" id="GO:0008270">
    <property type="term" value="F:zinc ion binding"/>
    <property type="evidence" value="ECO:0007669"/>
    <property type="project" value="UniProtKB-KW"/>
</dbReference>
<comment type="caution">
    <text evidence="8">The sequence shown here is derived from an EMBL/GenBank/DDBJ whole genome shotgun (WGS) entry which is preliminary data.</text>
</comment>
<dbReference type="PROSITE" id="PS00028">
    <property type="entry name" value="ZINC_FINGER_C2H2_1"/>
    <property type="match status" value="4"/>
</dbReference>
<organism evidence="8 9">
    <name type="scientific">Phytophthora pseudosyringae</name>
    <dbReference type="NCBI Taxonomy" id="221518"/>
    <lineage>
        <taxon>Eukaryota</taxon>
        <taxon>Sar</taxon>
        <taxon>Stramenopiles</taxon>
        <taxon>Oomycota</taxon>
        <taxon>Peronosporomycetes</taxon>
        <taxon>Peronosporales</taxon>
        <taxon>Peronosporaceae</taxon>
        <taxon>Phytophthora</taxon>
    </lineage>
</organism>
<dbReference type="GO" id="GO:0000978">
    <property type="term" value="F:RNA polymerase II cis-regulatory region sequence-specific DNA binding"/>
    <property type="evidence" value="ECO:0007669"/>
    <property type="project" value="TreeGrafter"/>
</dbReference>
<evidence type="ECO:0000256" key="1">
    <source>
        <dbReference type="ARBA" id="ARBA00022723"/>
    </source>
</evidence>
<keyword evidence="1" id="KW-0479">Metal-binding</keyword>
<dbReference type="GO" id="GO:0010604">
    <property type="term" value="P:positive regulation of macromolecule metabolic process"/>
    <property type="evidence" value="ECO:0007669"/>
    <property type="project" value="UniProtKB-ARBA"/>
</dbReference>
<sequence length="287" mass="31557">MHVSAAPSATFGRAAALKRLGSAPLPQTEGSVAVDKARVKPLTPTAHRCTEPGCDRHFNRKYTLIEHVKTHTGEKPHVCPVRTCAKRFSTSGNLSRHKRLHGYIEPLQCPVDGCLSSFPSNNKLEKHMKFHLGSAVHVCRINHCGKTFSTVGNLNRHVKRQHLDEVSTSSSSPFEFSAPSPTSAEQQSTSSYTALLLESSMEVSHPPAIDVTSLPPFTPQQCEVFLMPPPKAPTTWHSDEMVDVLTDIFDEAVAQPGHADEQPEDSESHDKISILDDMINFHVSHMS</sequence>
<feature type="domain" description="C2H2-type" evidence="7">
    <location>
        <begin position="47"/>
        <end position="76"/>
    </location>
</feature>
<keyword evidence="2" id="KW-0677">Repeat</keyword>
<evidence type="ECO:0000256" key="6">
    <source>
        <dbReference type="SAM" id="MobiDB-lite"/>
    </source>
</evidence>
<dbReference type="Proteomes" id="UP000694044">
    <property type="component" value="Unassembled WGS sequence"/>
</dbReference>
<keyword evidence="9" id="KW-1185">Reference proteome</keyword>
<dbReference type="SMART" id="SM00355">
    <property type="entry name" value="ZnF_C2H2"/>
    <property type="match status" value="4"/>
</dbReference>
<feature type="domain" description="C2H2-type" evidence="7">
    <location>
        <begin position="77"/>
        <end position="106"/>
    </location>
</feature>
<evidence type="ECO:0000259" key="7">
    <source>
        <dbReference type="PROSITE" id="PS50157"/>
    </source>
</evidence>
<keyword evidence="4" id="KW-0862">Zinc</keyword>
<evidence type="ECO:0000256" key="3">
    <source>
        <dbReference type="ARBA" id="ARBA00022771"/>
    </source>
</evidence>
<feature type="region of interest" description="Disordered" evidence="6">
    <location>
        <begin position="162"/>
        <end position="190"/>
    </location>
</feature>
<dbReference type="InterPro" id="IPR013087">
    <property type="entry name" value="Znf_C2H2_type"/>
</dbReference>
<protein>
    <recommendedName>
        <fullName evidence="7">C2H2-type domain-containing protein</fullName>
    </recommendedName>
</protein>
<evidence type="ECO:0000256" key="4">
    <source>
        <dbReference type="ARBA" id="ARBA00022833"/>
    </source>
</evidence>
<dbReference type="AlphaFoldDB" id="A0A8T1W699"/>
<dbReference type="InterPro" id="IPR050329">
    <property type="entry name" value="GLI_C2H2-zinc-finger"/>
</dbReference>
<dbReference type="EMBL" id="JAGDFM010000054">
    <property type="protein sequence ID" value="KAG7388786.1"/>
    <property type="molecule type" value="Genomic_DNA"/>
</dbReference>
<gene>
    <name evidence="8" type="ORF">PHYPSEUDO_011805</name>
</gene>
<evidence type="ECO:0000256" key="2">
    <source>
        <dbReference type="ARBA" id="ARBA00022737"/>
    </source>
</evidence>
<evidence type="ECO:0000256" key="5">
    <source>
        <dbReference type="PROSITE-ProRule" id="PRU00042"/>
    </source>
</evidence>
<feature type="domain" description="C2H2-type" evidence="7">
    <location>
        <begin position="137"/>
        <end position="167"/>
    </location>
</feature>
<reference evidence="8" key="1">
    <citation type="submission" date="2021-02" db="EMBL/GenBank/DDBJ databases">
        <authorList>
            <person name="Palmer J.M."/>
        </authorList>
    </citation>
    <scope>NUCLEOTIDE SEQUENCE</scope>
    <source>
        <strain evidence="8">SCRP734</strain>
    </source>
</reference>
<dbReference type="PROSITE" id="PS50157">
    <property type="entry name" value="ZINC_FINGER_C2H2_2"/>
    <property type="match status" value="4"/>
</dbReference>
<name>A0A8T1W699_9STRA</name>
<keyword evidence="3 5" id="KW-0863">Zinc-finger</keyword>
<dbReference type="Pfam" id="PF00096">
    <property type="entry name" value="zf-C2H2"/>
    <property type="match status" value="3"/>
</dbReference>
<dbReference type="PANTHER" id="PTHR19818:SF139">
    <property type="entry name" value="PAIR-RULE PROTEIN ODD-PAIRED"/>
    <property type="match status" value="1"/>
</dbReference>
<dbReference type="PANTHER" id="PTHR19818">
    <property type="entry name" value="ZINC FINGER PROTEIN ZIC AND GLI"/>
    <property type="match status" value="1"/>
</dbReference>
<evidence type="ECO:0000313" key="8">
    <source>
        <dbReference type="EMBL" id="KAG7388786.1"/>
    </source>
</evidence>